<dbReference type="EMBL" id="BARW01015254">
    <property type="protein sequence ID" value="GAI92605.1"/>
    <property type="molecule type" value="Genomic_DNA"/>
</dbReference>
<gene>
    <name evidence="1" type="ORF">S12H4_26817</name>
</gene>
<accession>X1TYH6</accession>
<sequence length="290" mass="33067">EGLHLKAILPDFLYNGVEKLAAIDLPGESNVQKLAMGMVNRATDLVVDGSVKQGITYVDNEQGLALRIDAAMAATLRQREKITDDIFDKYAASMGYSKTERAYFYKSQLPYPSVPDLMLWARYFTPVGEDKKAFDEKFDIPDEDYEIWKWQTLQRLTTDHVQTLLKRGLFIEEDFNKELSKIGWSPTDQPKIKDLAYILPNAMLQVQGGLMQDIGNDKILKNISKSDIHPDYAQTYLDAVLTKPASRDIIEYQLRQDSTLTNLPKELKKVGIHPDYLELYKTLAYPIPPV</sequence>
<organism evidence="1">
    <name type="scientific">marine sediment metagenome</name>
    <dbReference type="NCBI Taxonomy" id="412755"/>
    <lineage>
        <taxon>unclassified sequences</taxon>
        <taxon>metagenomes</taxon>
        <taxon>ecological metagenomes</taxon>
    </lineage>
</organism>
<feature type="non-terminal residue" evidence="1">
    <location>
        <position position="290"/>
    </location>
</feature>
<feature type="non-terminal residue" evidence="1">
    <location>
        <position position="1"/>
    </location>
</feature>
<evidence type="ECO:0000313" key="1">
    <source>
        <dbReference type="EMBL" id="GAI92605.1"/>
    </source>
</evidence>
<comment type="caution">
    <text evidence="1">The sequence shown here is derived from an EMBL/GenBank/DDBJ whole genome shotgun (WGS) entry which is preliminary data.</text>
</comment>
<protein>
    <submittedName>
        <fullName evidence="1">Uncharacterized protein</fullName>
    </submittedName>
</protein>
<name>X1TYH6_9ZZZZ</name>
<reference evidence="1" key="1">
    <citation type="journal article" date="2014" name="Front. Microbiol.">
        <title>High frequency of phylogenetically diverse reductive dehalogenase-homologous genes in deep subseafloor sedimentary metagenomes.</title>
        <authorList>
            <person name="Kawai M."/>
            <person name="Futagami T."/>
            <person name="Toyoda A."/>
            <person name="Takaki Y."/>
            <person name="Nishi S."/>
            <person name="Hori S."/>
            <person name="Arai W."/>
            <person name="Tsubouchi T."/>
            <person name="Morono Y."/>
            <person name="Uchiyama I."/>
            <person name="Ito T."/>
            <person name="Fujiyama A."/>
            <person name="Inagaki F."/>
            <person name="Takami H."/>
        </authorList>
    </citation>
    <scope>NUCLEOTIDE SEQUENCE</scope>
    <source>
        <strain evidence="1">Expedition CK06-06</strain>
    </source>
</reference>
<dbReference type="AlphaFoldDB" id="X1TYH6"/>
<proteinExistence type="predicted"/>